<name>A0A318UHU7_9SPHI</name>
<evidence type="ECO:0000313" key="5">
    <source>
        <dbReference type="EMBL" id="PYF76004.1"/>
    </source>
</evidence>
<dbReference type="InterPro" id="IPR036388">
    <property type="entry name" value="WH-like_DNA-bd_sf"/>
</dbReference>
<evidence type="ECO:0000256" key="4">
    <source>
        <dbReference type="ARBA" id="ARBA00023163"/>
    </source>
</evidence>
<dbReference type="PIRSF" id="PIRSF019455">
    <property type="entry name" value="CopR_AtkY"/>
    <property type="match status" value="1"/>
</dbReference>
<comment type="similarity">
    <text evidence="1">Belongs to the BlaI transcriptional regulatory family.</text>
</comment>
<dbReference type="GO" id="GO:0003677">
    <property type="term" value="F:DNA binding"/>
    <property type="evidence" value="ECO:0007669"/>
    <property type="project" value="UniProtKB-KW"/>
</dbReference>
<organism evidence="5 6">
    <name type="scientific">Pedobacter nutrimenti</name>
    <dbReference type="NCBI Taxonomy" id="1241337"/>
    <lineage>
        <taxon>Bacteria</taxon>
        <taxon>Pseudomonadati</taxon>
        <taxon>Bacteroidota</taxon>
        <taxon>Sphingobacteriia</taxon>
        <taxon>Sphingobacteriales</taxon>
        <taxon>Sphingobacteriaceae</taxon>
        <taxon>Pedobacter</taxon>
    </lineage>
</organism>
<proteinExistence type="inferred from homology"/>
<dbReference type="Proteomes" id="UP000248198">
    <property type="component" value="Unassembled WGS sequence"/>
</dbReference>
<evidence type="ECO:0000313" key="6">
    <source>
        <dbReference type="Proteomes" id="UP000248198"/>
    </source>
</evidence>
<dbReference type="Gene3D" id="1.10.10.10">
    <property type="entry name" value="Winged helix-like DNA-binding domain superfamily/Winged helix DNA-binding domain"/>
    <property type="match status" value="1"/>
</dbReference>
<dbReference type="AlphaFoldDB" id="A0A318UHU7"/>
<evidence type="ECO:0000256" key="3">
    <source>
        <dbReference type="ARBA" id="ARBA00023125"/>
    </source>
</evidence>
<keyword evidence="2" id="KW-0805">Transcription regulation</keyword>
<sequence>MNVLENTRTYLKNILNIDNMEIKDLTKAEEQIMQIIWQIEKGFVKEVMDFLPEPKPAYNTVSTIIRILETKGFIGHHAFGKSHQYYPLISREDYKRHATEKLLGNYFENSVESMFSFFVKEEKLDLNDVDEILKMIDKMKNRPR</sequence>
<dbReference type="Pfam" id="PF03965">
    <property type="entry name" value="Penicillinase_R"/>
    <property type="match status" value="1"/>
</dbReference>
<keyword evidence="4" id="KW-0804">Transcription</keyword>
<dbReference type="InterPro" id="IPR036390">
    <property type="entry name" value="WH_DNA-bd_sf"/>
</dbReference>
<evidence type="ECO:0000256" key="2">
    <source>
        <dbReference type="ARBA" id="ARBA00023015"/>
    </source>
</evidence>
<dbReference type="EMBL" id="QKLU01000002">
    <property type="protein sequence ID" value="PYF76004.1"/>
    <property type="molecule type" value="Genomic_DNA"/>
</dbReference>
<keyword evidence="6" id="KW-1185">Reference proteome</keyword>
<comment type="caution">
    <text evidence="5">The sequence shown here is derived from an EMBL/GenBank/DDBJ whole genome shotgun (WGS) entry which is preliminary data.</text>
</comment>
<dbReference type="GO" id="GO:0045892">
    <property type="term" value="P:negative regulation of DNA-templated transcription"/>
    <property type="evidence" value="ECO:0007669"/>
    <property type="project" value="InterPro"/>
</dbReference>
<gene>
    <name evidence="5" type="ORF">B0O44_102560</name>
</gene>
<keyword evidence="3" id="KW-0238">DNA-binding</keyword>
<reference evidence="5 6" key="1">
    <citation type="submission" date="2018-06" db="EMBL/GenBank/DDBJ databases">
        <title>Genomic Encyclopedia of Archaeal and Bacterial Type Strains, Phase II (KMG-II): from individual species to whole genera.</title>
        <authorList>
            <person name="Goeker M."/>
        </authorList>
    </citation>
    <scope>NUCLEOTIDE SEQUENCE [LARGE SCALE GENOMIC DNA]</scope>
    <source>
        <strain evidence="5 6">DSM 27372</strain>
    </source>
</reference>
<dbReference type="SUPFAM" id="SSF46785">
    <property type="entry name" value="Winged helix' DNA-binding domain"/>
    <property type="match status" value="1"/>
</dbReference>
<dbReference type="Gene3D" id="1.10.4040.10">
    <property type="entry name" value="Penicillinase repressor domain"/>
    <property type="match status" value="1"/>
</dbReference>
<protein>
    <submittedName>
        <fullName evidence="5">Putative transcriptional regulator</fullName>
    </submittedName>
</protein>
<accession>A0A318UHU7</accession>
<evidence type="ECO:0000256" key="1">
    <source>
        <dbReference type="ARBA" id="ARBA00011046"/>
    </source>
</evidence>
<dbReference type="InterPro" id="IPR005650">
    <property type="entry name" value="BlaI_family"/>
</dbReference>